<dbReference type="Proteomes" id="UP000007151">
    <property type="component" value="Unassembled WGS sequence"/>
</dbReference>
<dbReference type="InParanoid" id="A0A212FNC0"/>
<accession>A0A212FNC0</accession>
<keyword evidence="1 5" id="KW-0808">Transferase</keyword>
<comment type="caution">
    <text evidence="6">The sequence shown here is derived from an EMBL/GenBank/DDBJ whole genome shotgun (WGS) entry which is preliminary data.</text>
</comment>
<evidence type="ECO:0000256" key="5">
    <source>
        <dbReference type="RuleBase" id="RU367084"/>
    </source>
</evidence>
<dbReference type="GO" id="GO:0005768">
    <property type="term" value="C:endosome"/>
    <property type="evidence" value="ECO:0007669"/>
    <property type="project" value="TreeGrafter"/>
</dbReference>
<evidence type="ECO:0000256" key="3">
    <source>
        <dbReference type="ARBA" id="ARBA00022777"/>
    </source>
</evidence>
<comment type="subcellular location">
    <subcellularLocation>
        <location evidence="5">Membrane</location>
        <topology evidence="5">Peripheral membrane protein</topology>
    </subcellularLocation>
</comment>
<dbReference type="GO" id="GO:0004430">
    <property type="term" value="F:1-phosphatidylinositol 4-kinase activity"/>
    <property type="evidence" value="ECO:0007669"/>
    <property type="project" value="UniProtKB-UniRule"/>
</dbReference>
<dbReference type="EMBL" id="AGBW02006202">
    <property type="protein sequence ID" value="OWR55241.1"/>
    <property type="molecule type" value="Genomic_DNA"/>
</dbReference>
<dbReference type="GO" id="GO:0005524">
    <property type="term" value="F:ATP binding"/>
    <property type="evidence" value="ECO:0007669"/>
    <property type="project" value="UniProtKB-UniRule"/>
</dbReference>
<keyword evidence="7" id="KW-1185">Reference proteome</keyword>
<evidence type="ECO:0000256" key="4">
    <source>
        <dbReference type="ARBA" id="ARBA00022840"/>
    </source>
</evidence>
<evidence type="ECO:0000313" key="7">
    <source>
        <dbReference type="Proteomes" id="UP000007151"/>
    </source>
</evidence>
<dbReference type="GO" id="GO:0005765">
    <property type="term" value="C:lysosomal membrane"/>
    <property type="evidence" value="ECO:0007669"/>
    <property type="project" value="TreeGrafter"/>
</dbReference>
<comment type="similarity">
    <text evidence="5">Belongs to the PI3/PI4-kinase family. Type II PI4K subfamily.</text>
</comment>
<evidence type="ECO:0000313" key="6">
    <source>
        <dbReference type="EMBL" id="OWR55241.1"/>
    </source>
</evidence>
<keyword evidence="4 5" id="KW-0067">ATP-binding</keyword>
<dbReference type="GO" id="GO:0005886">
    <property type="term" value="C:plasma membrane"/>
    <property type="evidence" value="ECO:0007669"/>
    <property type="project" value="TreeGrafter"/>
</dbReference>
<dbReference type="PANTHER" id="PTHR12865:SF1">
    <property type="entry name" value="PHOSPHATIDYLINOSITOL 4-KINASE TYPE 2"/>
    <property type="match status" value="1"/>
</dbReference>
<dbReference type="GO" id="GO:0007032">
    <property type="term" value="P:endosome organization"/>
    <property type="evidence" value="ECO:0007669"/>
    <property type="project" value="TreeGrafter"/>
</dbReference>
<evidence type="ECO:0000256" key="2">
    <source>
        <dbReference type="ARBA" id="ARBA00022741"/>
    </source>
</evidence>
<name>A0A212FNC0_DANPL</name>
<comment type="catalytic activity">
    <reaction evidence="5">
        <text>a 1,2-diacyl-sn-glycero-3-phospho-(1D-myo-inositol) + ATP = a 1,2-diacyl-sn-glycero-3-phospho-(1D-myo-inositol 4-phosphate) + ADP + H(+)</text>
        <dbReference type="Rhea" id="RHEA:19877"/>
        <dbReference type="ChEBI" id="CHEBI:15378"/>
        <dbReference type="ChEBI" id="CHEBI:30616"/>
        <dbReference type="ChEBI" id="CHEBI:57880"/>
        <dbReference type="ChEBI" id="CHEBI:58178"/>
        <dbReference type="ChEBI" id="CHEBI:456216"/>
        <dbReference type="EC" id="2.7.1.67"/>
    </reaction>
</comment>
<evidence type="ECO:0000256" key="1">
    <source>
        <dbReference type="ARBA" id="ARBA00022679"/>
    </source>
</evidence>
<gene>
    <name evidence="6" type="ORF">KGM_207683B</name>
</gene>
<dbReference type="GO" id="GO:0007030">
    <property type="term" value="P:Golgi organization"/>
    <property type="evidence" value="ECO:0007669"/>
    <property type="project" value="TreeGrafter"/>
</dbReference>
<dbReference type="KEGG" id="dpl:KGM_207683B"/>
<dbReference type="AlphaFoldDB" id="A0A212FNC0"/>
<dbReference type="EC" id="2.7.1.67" evidence="5"/>
<dbReference type="PANTHER" id="PTHR12865">
    <property type="entry name" value="PHOSPHATIDYLINOSITOL 4-KINASE TYPE-II"/>
    <property type="match status" value="1"/>
</dbReference>
<dbReference type="GO" id="GO:0005802">
    <property type="term" value="C:trans-Golgi network"/>
    <property type="evidence" value="ECO:0007669"/>
    <property type="project" value="TreeGrafter"/>
</dbReference>
<proteinExistence type="inferred from homology"/>
<dbReference type="InterPro" id="IPR039756">
    <property type="entry name" value="Lsb6/PI4K2"/>
</dbReference>
<reference evidence="6 7" key="1">
    <citation type="journal article" date="2011" name="Cell">
        <title>The monarch butterfly genome yields insights into long-distance migration.</title>
        <authorList>
            <person name="Zhan S."/>
            <person name="Merlin C."/>
            <person name="Boore J.L."/>
            <person name="Reppert S.M."/>
        </authorList>
    </citation>
    <scope>NUCLEOTIDE SEQUENCE [LARGE SCALE GENOMIC DNA]</scope>
    <source>
        <strain evidence="6">F-2</strain>
    </source>
</reference>
<organism evidence="6 7">
    <name type="scientific">Danaus plexippus plexippus</name>
    <dbReference type="NCBI Taxonomy" id="278856"/>
    <lineage>
        <taxon>Eukaryota</taxon>
        <taxon>Metazoa</taxon>
        <taxon>Ecdysozoa</taxon>
        <taxon>Arthropoda</taxon>
        <taxon>Hexapoda</taxon>
        <taxon>Insecta</taxon>
        <taxon>Pterygota</taxon>
        <taxon>Neoptera</taxon>
        <taxon>Endopterygota</taxon>
        <taxon>Lepidoptera</taxon>
        <taxon>Glossata</taxon>
        <taxon>Ditrysia</taxon>
        <taxon>Papilionoidea</taxon>
        <taxon>Nymphalidae</taxon>
        <taxon>Danainae</taxon>
        <taxon>Danaini</taxon>
        <taxon>Danaina</taxon>
        <taxon>Danaus</taxon>
        <taxon>Danaus</taxon>
    </lineage>
</organism>
<dbReference type="GO" id="GO:0046854">
    <property type="term" value="P:phosphatidylinositol phosphate biosynthetic process"/>
    <property type="evidence" value="ECO:0007669"/>
    <property type="project" value="UniProtKB-UniRule"/>
</dbReference>
<keyword evidence="2 5" id="KW-0547">Nucleotide-binding</keyword>
<feature type="non-terminal residue" evidence="6">
    <location>
        <position position="1"/>
    </location>
</feature>
<sequence length="49" mass="5688">EWSGGSEVRIAAIDNGLAFPFKHPDSWRAYPYHWAWLPQAKKPFSQDTK</sequence>
<keyword evidence="5" id="KW-0472">Membrane</keyword>
<keyword evidence="3 5" id="KW-0418">Kinase</keyword>
<protein>
    <recommendedName>
        <fullName evidence="5">Phosphatidylinositol 4-kinase type 2</fullName>
        <ecNumber evidence="5">2.7.1.67</ecNumber>
    </recommendedName>
</protein>